<reference evidence="1 2" key="1">
    <citation type="submission" date="2018-06" db="EMBL/GenBank/DDBJ databases">
        <authorList>
            <consortium name="Pathogen Informatics"/>
            <person name="Doyle S."/>
        </authorList>
    </citation>
    <scope>NUCLEOTIDE SEQUENCE [LARGE SCALE GENOMIC DNA]</scope>
    <source>
        <strain evidence="1 2">NCTC12112</strain>
    </source>
</reference>
<accession>A0AAX2JCL6</accession>
<name>A0AAX2JCL6_9FUSO</name>
<dbReference type="KEGG" id="ful:C4N20_01925"/>
<dbReference type="EMBL" id="LS483487">
    <property type="protein sequence ID" value="SQJ08935.1"/>
    <property type="molecule type" value="Genomic_DNA"/>
</dbReference>
<evidence type="ECO:0000313" key="2">
    <source>
        <dbReference type="Proteomes" id="UP000249008"/>
    </source>
</evidence>
<gene>
    <name evidence="1" type="ORF">NCTC12112_02263</name>
</gene>
<dbReference type="AlphaFoldDB" id="A0AAX2JCL6"/>
<organism evidence="1 2">
    <name type="scientific">Fusobacterium ulcerans</name>
    <dbReference type="NCBI Taxonomy" id="861"/>
    <lineage>
        <taxon>Bacteria</taxon>
        <taxon>Fusobacteriati</taxon>
        <taxon>Fusobacteriota</taxon>
        <taxon>Fusobacteriia</taxon>
        <taxon>Fusobacteriales</taxon>
        <taxon>Fusobacteriaceae</taxon>
        <taxon>Fusobacterium</taxon>
    </lineage>
</organism>
<sequence>MEYKLNDFIEDGELENYKVLKKIKGDLKNPKGEEITEEYPMFIYKKTLRGYNPDTNGGTITGQMCGKILKIYPLKHGDYVYIEDIKYKVSEILPRIRADFKEFTLEKTDE</sequence>
<proteinExistence type="predicted"/>
<dbReference type="RefSeq" id="WP_005981429.1">
    <property type="nucleotide sequence ID" value="NZ_CABKNW010000005.1"/>
</dbReference>
<protein>
    <submittedName>
        <fullName evidence="1">Uncharacterized protein</fullName>
    </submittedName>
</protein>
<dbReference type="GeneID" id="78453548"/>
<dbReference type="Proteomes" id="UP000249008">
    <property type="component" value="Chromosome 1"/>
</dbReference>
<evidence type="ECO:0000313" key="1">
    <source>
        <dbReference type="EMBL" id="SQJ08935.1"/>
    </source>
</evidence>